<sequence>MKKEKPDQVVFNEDSQEYEANITPYATNVGAPSIQKEDVTTWKNANITKVNHQFKTQFDSLKKEYQVMMEKFEYNNLIYSSKFSFEPVVGETYHLYESEKSTAFLSLIAPRECSFIHLGTFKLNADKMWEKID</sequence>
<gene>
    <name evidence="1" type="ORF">RM538_13055</name>
</gene>
<dbReference type="RefSeq" id="WP_311333884.1">
    <property type="nucleotide sequence ID" value="NZ_JAVRHZ010000009.1"/>
</dbReference>
<evidence type="ECO:0000313" key="2">
    <source>
        <dbReference type="Proteomes" id="UP001254488"/>
    </source>
</evidence>
<name>A0ABU2YFH5_9FLAO</name>
<reference evidence="1 2" key="1">
    <citation type="submission" date="2023-09" db="EMBL/GenBank/DDBJ databases">
        <authorList>
            <person name="Rey-Velasco X."/>
        </authorList>
    </citation>
    <scope>NUCLEOTIDE SEQUENCE [LARGE SCALE GENOMIC DNA]</scope>
    <source>
        <strain evidence="1 2">W242</strain>
    </source>
</reference>
<protein>
    <submittedName>
        <fullName evidence="1">DUF2452 domain-containing protein</fullName>
    </submittedName>
</protein>
<comment type="caution">
    <text evidence="1">The sequence shown here is derived from an EMBL/GenBank/DDBJ whole genome shotgun (WGS) entry which is preliminary data.</text>
</comment>
<evidence type="ECO:0000313" key="1">
    <source>
        <dbReference type="EMBL" id="MDT0556939.1"/>
    </source>
</evidence>
<dbReference type="Pfam" id="PF10504">
    <property type="entry name" value="DUF2452"/>
    <property type="match status" value="1"/>
</dbReference>
<dbReference type="InterPro" id="IPR019534">
    <property type="entry name" value="DUF2452"/>
</dbReference>
<dbReference type="Proteomes" id="UP001254488">
    <property type="component" value="Unassembled WGS sequence"/>
</dbReference>
<accession>A0ABU2YFH5</accession>
<organism evidence="1 2">
    <name type="scientific">Patiriisocius hiemis</name>
    <dbReference type="NCBI Taxonomy" id="3075604"/>
    <lineage>
        <taxon>Bacteria</taxon>
        <taxon>Pseudomonadati</taxon>
        <taxon>Bacteroidota</taxon>
        <taxon>Flavobacteriia</taxon>
        <taxon>Flavobacteriales</taxon>
        <taxon>Flavobacteriaceae</taxon>
        <taxon>Patiriisocius</taxon>
    </lineage>
</organism>
<dbReference type="EMBL" id="JAVRHZ010000009">
    <property type="protein sequence ID" value="MDT0556939.1"/>
    <property type="molecule type" value="Genomic_DNA"/>
</dbReference>
<keyword evidence="2" id="KW-1185">Reference proteome</keyword>
<proteinExistence type="predicted"/>